<dbReference type="SUPFAM" id="SSF57903">
    <property type="entry name" value="FYVE/PHD zinc finger"/>
    <property type="match status" value="1"/>
</dbReference>
<evidence type="ECO:0000256" key="1">
    <source>
        <dbReference type="PROSITE-ProRule" id="PRU00175"/>
    </source>
</evidence>
<dbReference type="InterPro" id="IPR011011">
    <property type="entry name" value="Znf_FYVE_PHD"/>
</dbReference>
<keyword evidence="1" id="KW-0863">Zinc-finger</keyword>
<dbReference type="GO" id="GO:0008270">
    <property type="term" value="F:zinc ion binding"/>
    <property type="evidence" value="ECO:0007669"/>
    <property type="project" value="UniProtKB-KW"/>
</dbReference>
<feature type="domain" description="RING-type" evidence="2">
    <location>
        <begin position="102"/>
        <end position="146"/>
    </location>
</feature>
<dbReference type="InterPro" id="IPR001841">
    <property type="entry name" value="Znf_RING"/>
</dbReference>
<proteinExistence type="predicted"/>
<keyword evidence="1" id="KW-0862">Zinc</keyword>
<name>A0A3G5ABB0_9VIRU</name>
<evidence type="ECO:0000259" key="2">
    <source>
        <dbReference type="PROSITE" id="PS50089"/>
    </source>
</evidence>
<accession>A0A3G5ABB0</accession>
<dbReference type="PROSITE" id="PS50089">
    <property type="entry name" value="ZF_RING_2"/>
    <property type="match status" value="1"/>
</dbReference>
<dbReference type="EMBL" id="MK072386">
    <property type="protein sequence ID" value="AYV83153.1"/>
    <property type="molecule type" value="Genomic_DNA"/>
</dbReference>
<sequence>MKFDELSNWLKVLNKDVILVDMSLKFTLKTYKKHLAGIKEDHVKVFWVKRNGINSGIFSGPDKSLALFYLNRYLMFDGDMGICDVEANIKKMINGDNPENRCAMCKEKVIGPSIPCTKCGASYCYNCIKGMHFSMEDATIACSKCNAKGGISFNKLGEMTVLHP</sequence>
<evidence type="ECO:0000313" key="3">
    <source>
        <dbReference type="EMBL" id="AYV83153.1"/>
    </source>
</evidence>
<protein>
    <recommendedName>
        <fullName evidence="2">RING-type domain-containing protein</fullName>
    </recommendedName>
</protein>
<keyword evidence="1" id="KW-0479">Metal-binding</keyword>
<gene>
    <name evidence="3" type="ORF">Hyperionvirus4_118</name>
</gene>
<organism evidence="3">
    <name type="scientific">Hyperionvirus sp</name>
    <dbReference type="NCBI Taxonomy" id="2487770"/>
    <lineage>
        <taxon>Viruses</taxon>
        <taxon>Varidnaviria</taxon>
        <taxon>Bamfordvirae</taxon>
        <taxon>Nucleocytoviricota</taxon>
        <taxon>Megaviricetes</taxon>
        <taxon>Imitervirales</taxon>
        <taxon>Mimiviridae</taxon>
        <taxon>Klosneuvirinae</taxon>
    </lineage>
</organism>
<reference evidence="3" key="1">
    <citation type="submission" date="2018-10" db="EMBL/GenBank/DDBJ databases">
        <title>Hidden diversity of soil giant viruses.</title>
        <authorList>
            <person name="Schulz F."/>
            <person name="Alteio L."/>
            <person name="Goudeau D."/>
            <person name="Ryan E.M."/>
            <person name="Malmstrom R.R."/>
            <person name="Blanchard J."/>
            <person name="Woyke T."/>
        </authorList>
    </citation>
    <scope>NUCLEOTIDE SEQUENCE</scope>
    <source>
        <strain evidence="3">HYV1</strain>
    </source>
</reference>